<organism evidence="1 2">
    <name type="scientific">Thermus thermophilus JL-18</name>
    <dbReference type="NCBI Taxonomy" id="798128"/>
    <lineage>
        <taxon>Bacteria</taxon>
        <taxon>Thermotogati</taxon>
        <taxon>Deinococcota</taxon>
        <taxon>Deinococci</taxon>
        <taxon>Thermales</taxon>
        <taxon>Thermaceae</taxon>
        <taxon>Thermus</taxon>
    </lineage>
</organism>
<dbReference type="EMBL" id="CP003254">
    <property type="protein sequence ID" value="AFH40183.1"/>
    <property type="molecule type" value="Genomic_DNA"/>
</dbReference>
<dbReference type="KEGG" id="ttl:TtJL18_2355"/>
<accession>H9ZV23</accession>
<keyword evidence="1" id="KW-0614">Plasmid</keyword>
<proteinExistence type="predicted"/>
<protein>
    <submittedName>
        <fullName evidence="1">Uncharacterized protein</fullName>
    </submittedName>
</protein>
<dbReference type="HOGENOM" id="CLU_3206400_0_0_0"/>
<dbReference type="RefSeq" id="WP_014632211.1">
    <property type="nucleotide sequence ID" value="NC_017590.1"/>
</dbReference>
<evidence type="ECO:0000313" key="1">
    <source>
        <dbReference type="EMBL" id="AFH40183.1"/>
    </source>
</evidence>
<evidence type="ECO:0000313" key="2">
    <source>
        <dbReference type="Proteomes" id="UP000007388"/>
    </source>
</evidence>
<name>H9ZV23_THETH</name>
<reference evidence="1 2" key="1">
    <citation type="journal article" date="2013" name="Genome Announc.">
        <title>Whole Genome Sequencing of Thermus oshimai JL-2 and Thermus thermophilus JL-18, Incomplete Denitrifiers from the United States Great Basin.</title>
        <authorList>
            <person name="Murugapiran S.K."/>
            <person name="Huntemann M."/>
            <person name="Wei C.L."/>
            <person name="Han J."/>
            <person name="Detter J.C."/>
            <person name="Han C.S."/>
            <person name="Erkkila T.H."/>
            <person name="Teshima H."/>
            <person name="Chen A."/>
            <person name="Kyrpides N."/>
            <person name="Mavrommatis K."/>
            <person name="Markowitz V."/>
            <person name="Szeto E."/>
            <person name="Ivanova N."/>
            <person name="Pagani I."/>
            <person name="Lam J."/>
            <person name="McDonald A.I."/>
            <person name="Dodsworth J.A."/>
            <person name="Pati A."/>
            <person name="Goodwin L."/>
            <person name="Peters L."/>
            <person name="Pitluck S."/>
            <person name="Woyke T."/>
            <person name="Hedlund B.P."/>
        </authorList>
    </citation>
    <scope>NUCLEOTIDE SEQUENCE [LARGE SCALE GENOMIC DNA]</scope>
    <source>
        <strain evidence="1 2">JL-18</strain>
        <plasmid evidence="1 2">pTTJL1802</plasmid>
    </source>
</reference>
<dbReference type="AlphaFoldDB" id="H9ZV23"/>
<dbReference type="Proteomes" id="UP000007388">
    <property type="component" value="Plasmid pTTJL1802"/>
</dbReference>
<gene>
    <name evidence="1" type="ORF">TtJL18_2355</name>
</gene>
<dbReference type="PATRIC" id="fig|798128.4.peg.2289"/>
<sequence>MEVSLIQIPPHLGGLEAAVIYNEAFIALHRGLLLTAEKALSETLA</sequence>
<geneLocation type="plasmid" evidence="1 2">
    <name>pTTJL1802</name>
</geneLocation>